<reference evidence="1 2" key="1">
    <citation type="submission" date="2018-07" db="EMBL/GenBank/DDBJ databases">
        <title>Genome analysis of Larkinella rosea.</title>
        <authorList>
            <person name="Zhou Z."/>
            <person name="Wang G."/>
        </authorList>
    </citation>
    <scope>NUCLEOTIDE SEQUENCE [LARGE SCALE GENOMIC DNA]</scope>
    <source>
        <strain evidence="2">zzj9</strain>
    </source>
</reference>
<dbReference type="Gene3D" id="1.20.120.330">
    <property type="entry name" value="Nucleotidyltransferases domain 2"/>
    <property type="match status" value="1"/>
</dbReference>
<dbReference type="InterPro" id="IPR010235">
    <property type="entry name" value="HepT"/>
</dbReference>
<accession>A0A368JL64</accession>
<name>A0A368JL64_9BACT</name>
<dbReference type="RefSeq" id="WP_114408292.1">
    <property type="nucleotide sequence ID" value="NZ_QOWE01000020.1"/>
</dbReference>
<evidence type="ECO:0000313" key="2">
    <source>
        <dbReference type="Proteomes" id="UP000253383"/>
    </source>
</evidence>
<evidence type="ECO:0000313" key="1">
    <source>
        <dbReference type="EMBL" id="RCR67293.1"/>
    </source>
</evidence>
<dbReference type="SUPFAM" id="SSF81593">
    <property type="entry name" value="Nucleotidyltransferase substrate binding subunit/domain"/>
    <property type="match status" value="1"/>
</dbReference>
<dbReference type="OrthoDB" id="9810452at2"/>
<dbReference type="Proteomes" id="UP000253383">
    <property type="component" value="Unassembled WGS sequence"/>
</dbReference>
<dbReference type="Pfam" id="PF08780">
    <property type="entry name" value="NTase_sub_bind"/>
    <property type="match status" value="1"/>
</dbReference>
<evidence type="ECO:0008006" key="3">
    <source>
        <dbReference type="Google" id="ProtNLM"/>
    </source>
</evidence>
<gene>
    <name evidence="1" type="ORF">DUE52_22425</name>
</gene>
<keyword evidence="2" id="KW-1185">Reference proteome</keyword>
<protein>
    <recommendedName>
        <fullName evidence="3">Nucleotidyltransferase</fullName>
    </recommendedName>
</protein>
<sequence length="141" mass="16377">MEQPSGLSLAFNDYDRALTSFARALQKDLSLYDEETQDLLKNGQIQKFEYCCELAWKLGKRYLETELAILQVSPIGVYRELFLNNILSETSFQALRDTILDRNLLSHVYKETLFATIHEKLPAHLNTLQQYQQEITQKGDD</sequence>
<proteinExistence type="predicted"/>
<dbReference type="AlphaFoldDB" id="A0A368JL64"/>
<dbReference type="EMBL" id="QOWE01000020">
    <property type="protein sequence ID" value="RCR67293.1"/>
    <property type="molecule type" value="Genomic_DNA"/>
</dbReference>
<organism evidence="1 2">
    <name type="scientific">Larkinella punicea</name>
    <dbReference type="NCBI Taxonomy" id="2315727"/>
    <lineage>
        <taxon>Bacteria</taxon>
        <taxon>Pseudomonadati</taxon>
        <taxon>Bacteroidota</taxon>
        <taxon>Cytophagia</taxon>
        <taxon>Cytophagales</taxon>
        <taxon>Spirosomataceae</taxon>
        <taxon>Larkinella</taxon>
    </lineage>
</organism>
<comment type="caution">
    <text evidence="1">The sequence shown here is derived from an EMBL/GenBank/DDBJ whole genome shotgun (WGS) entry which is preliminary data.</text>
</comment>